<proteinExistence type="inferred from homology"/>
<dbReference type="Gene3D" id="2.40.10.10">
    <property type="entry name" value="Trypsin-like serine proteases"/>
    <property type="match status" value="1"/>
</dbReference>
<keyword evidence="5" id="KW-0378">Hydrolase</keyword>
<feature type="signal peptide" evidence="3">
    <location>
        <begin position="1"/>
        <end position="16"/>
    </location>
</feature>
<dbReference type="SUPFAM" id="SSF50494">
    <property type="entry name" value="Trypsin-like serine proteases"/>
    <property type="match status" value="1"/>
</dbReference>
<dbReference type="InterPro" id="IPR001254">
    <property type="entry name" value="Trypsin_dom"/>
</dbReference>
<protein>
    <submittedName>
        <fullName evidence="5">Putative trypsin-like serine protease</fullName>
    </submittedName>
</protein>
<evidence type="ECO:0000256" key="2">
    <source>
        <dbReference type="ARBA" id="ARBA00024195"/>
    </source>
</evidence>
<reference evidence="5" key="1">
    <citation type="submission" date="2018-01" db="EMBL/GenBank/DDBJ databases">
        <title>An insight into the sialome of Amazonian anophelines.</title>
        <authorList>
            <person name="Ribeiro J.M."/>
            <person name="Scarpassa V."/>
            <person name="Calvo E."/>
        </authorList>
    </citation>
    <scope>NUCLEOTIDE SEQUENCE</scope>
</reference>
<evidence type="ECO:0000259" key="4">
    <source>
        <dbReference type="PROSITE" id="PS50240"/>
    </source>
</evidence>
<dbReference type="VEuPathDB" id="VectorBase:ADAR2_005748"/>
<dbReference type="GO" id="GO:0004252">
    <property type="term" value="F:serine-type endopeptidase activity"/>
    <property type="evidence" value="ECO:0007669"/>
    <property type="project" value="InterPro"/>
</dbReference>
<dbReference type="Pfam" id="PF00089">
    <property type="entry name" value="Trypsin"/>
    <property type="match status" value="1"/>
</dbReference>
<dbReference type="InterPro" id="IPR001314">
    <property type="entry name" value="Peptidase_S1A"/>
</dbReference>
<dbReference type="InterPro" id="IPR043504">
    <property type="entry name" value="Peptidase_S1_PA_chymotrypsin"/>
</dbReference>
<dbReference type="PROSITE" id="PS50240">
    <property type="entry name" value="TRYPSIN_DOM"/>
    <property type="match status" value="1"/>
</dbReference>
<feature type="chain" id="PRO_5014831147" evidence="3">
    <location>
        <begin position="17"/>
        <end position="285"/>
    </location>
</feature>
<dbReference type="SMART" id="SM00020">
    <property type="entry name" value="Tryp_SPc"/>
    <property type="match status" value="1"/>
</dbReference>
<dbReference type="EMBL" id="GGFL01000911">
    <property type="protein sequence ID" value="MBW65089.1"/>
    <property type="molecule type" value="Transcribed_RNA"/>
</dbReference>
<evidence type="ECO:0000313" key="5">
    <source>
        <dbReference type="EMBL" id="MBW65089.1"/>
    </source>
</evidence>
<organism evidence="5">
    <name type="scientific">Anopheles darlingi</name>
    <name type="common">Mosquito</name>
    <dbReference type="NCBI Taxonomy" id="43151"/>
    <lineage>
        <taxon>Eukaryota</taxon>
        <taxon>Metazoa</taxon>
        <taxon>Ecdysozoa</taxon>
        <taxon>Arthropoda</taxon>
        <taxon>Hexapoda</taxon>
        <taxon>Insecta</taxon>
        <taxon>Pterygota</taxon>
        <taxon>Neoptera</taxon>
        <taxon>Endopterygota</taxon>
        <taxon>Diptera</taxon>
        <taxon>Nematocera</taxon>
        <taxon>Culicoidea</taxon>
        <taxon>Culicidae</taxon>
        <taxon>Anophelinae</taxon>
        <taxon>Anopheles</taxon>
    </lineage>
</organism>
<feature type="domain" description="Peptidase S1" evidence="4">
    <location>
        <begin position="36"/>
        <end position="280"/>
    </location>
</feature>
<dbReference type="GO" id="GO:0006508">
    <property type="term" value="P:proteolysis"/>
    <property type="evidence" value="ECO:0007669"/>
    <property type="project" value="UniProtKB-KW"/>
</dbReference>
<evidence type="ECO:0000256" key="3">
    <source>
        <dbReference type="SAM" id="SignalP"/>
    </source>
</evidence>
<keyword evidence="1" id="KW-1015">Disulfide bond</keyword>
<accession>A0A2M4CIL6</accession>
<dbReference type="PANTHER" id="PTHR24250">
    <property type="entry name" value="CHYMOTRYPSIN-RELATED"/>
    <property type="match status" value="1"/>
</dbReference>
<dbReference type="CDD" id="cd00190">
    <property type="entry name" value="Tryp_SPc"/>
    <property type="match status" value="1"/>
</dbReference>
<keyword evidence="3" id="KW-0732">Signal</keyword>
<dbReference type="PRINTS" id="PR00722">
    <property type="entry name" value="CHYMOTRYPSIN"/>
</dbReference>
<dbReference type="PANTHER" id="PTHR24250:SF50">
    <property type="entry name" value="PEPTIDASE S1 DOMAIN-CONTAINING PROTEIN"/>
    <property type="match status" value="1"/>
</dbReference>
<dbReference type="AlphaFoldDB" id="A0A2M4CIL6"/>
<comment type="similarity">
    <text evidence="2">Belongs to the peptidase S1 family. CLIP subfamily.</text>
</comment>
<keyword evidence="5" id="KW-0645">Protease</keyword>
<dbReference type="VEuPathDB" id="VectorBase:ADAC005259"/>
<name>A0A2M4CIL6_ANODA</name>
<evidence type="ECO:0000256" key="1">
    <source>
        <dbReference type="ARBA" id="ARBA00023157"/>
    </source>
</evidence>
<sequence length="285" mass="30607">MKSVLVLVFLASVSSAKWIENLQTNNGHSEGPSRRIVNGEEATPGQFPYQVLMLIEFPNLGSPSSSLISGGSVLTVNYILTAASTFFNGDAQATGGTAVMGAHNQMIQEPSQQLIRFDASGITIHPQYVDNYPNIRNNVAVARLNSPMTFNDRVQPIRLPARSDTRQFQGFMGTIAGFGRTAPDADASDVLLYVSNPIMMNAFCMARWDYVTVQPDNVCMSGDGGQSSCPGDDGGPLVVNDGGHLQIGISSIDGNPCSIGLPSIYTRVIPFLAWIEANTDYVVRP</sequence>
<dbReference type="InterPro" id="IPR009003">
    <property type="entry name" value="Peptidase_S1_PA"/>
</dbReference>